<keyword evidence="3 6" id="KW-0812">Transmembrane</keyword>
<dbReference type="GO" id="GO:0050291">
    <property type="term" value="F:sphingosine N-acyltransferase activity"/>
    <property type="evidence" value="ECO:0007669"/>
    <property type="project" value="InterPro"/>
</dbReference>
<dbReference type="PANTHER" id="PTHR12560:SF0">
    <property type="entry name" value="LD18904P"/>
    <property type="match status" value="1"/>
</dbReference>
<dbReference type="STRING" id="35722.A0A0B7NWY1"/>
<dbReference type="Proteomes" id="UP000054107">
    <property type="component" value="Unassembled WGS sequence"/>
</dbReference>
<feature type="domain" description="TLC" evidence="9">
    <location>
        <begin position="113"/>
        <end position="327"/>
    </location>
</feature>
<feature type="transmembrane region" description="Helical" evidence="8">
    <location>
        <begin position="78"/>
        <end position="101"/>
    </location>
</feature>
<feature type="transmembrane region" description="Helical" evidence="8">
    <location>
        <begin position="300"/>
        <end position="319"/>
    </location>
</feature>
<feature type="compositionally biased region" description="Acidic residues" evidence="7">
    <location>
        <begin position="335"/>
        <end position="347"/>
    </location>
</feature>
<organism evidence="10 11">
    <name type="scientific">Parasitella parasitica</name>
    <dbReference type="NCBI Taxonomy" id="35722"/>
    <lineage>
        <taxon>Eukaryota</taxon>
        <taxon>Fungi</taxon>
        <taxon>Fungi incertae sedis</taxon>
        <taxon>Mucoromycota</taxon>
        <taxon>Mucoromycotina</taxon>
        <taxon>Mucoromycetes</taxon>
        <taxon>Mucorales</taxon>
        <taxon>Mucorineae</taxon>
        <taxon>Mucoraceae</taxon>
        <taxon>Parasitella</taxon>
    </lineage>
</organism>
<feature type="transmembrane region" description="Helical" evidence="8">
    <location>
        <begin position="122"/>
        <end position="140"/>
    </location>
</feature>
<dbReference type="EMBL" id="LN734231">
    <property type="protein sequence ID" value="CEP20160.1"/>
    <property type="molecule type" value="Genomic_DNA"/>
</dbReference>
<keyword evidence="11" id="KW-1185">Reference proteome</keyword>
<evidence type="ECO:0000256" key="5">
    <source>
        <dbReference type="ARBA" id="ARBA00023136"/>
    </source>
</evidence>
<evidence type="ECO:0000256" key="7">
    <source>
        <dbReference type="SAM" id="MobiDB-lite"/>
    </source>
</evidence>
<dbReference type="OrthoDB" id="537032at2759"/>
<dbReference type="GO" id="GO:0046513">
    <property type="term" value="P:ceramide biosynthetic process"/>
    <property type="evidence" value="ECO:0007669"/>
    <property type="project" value="InterPro"/>
</dbReference>
<dbReference type="GO" id="GO:0016020">
    <property type="term" value="C:membrane"/>
    <property type="evidence" value="ECO:0007669"/>
    <property type="project" value="UniProtKB-SubCell"/>
</dbReference>
<evidence type="ECO:0000256" key="4">
    <source>
        <dbReference type="ARBA" id="ARBA00022989"/>
    </source>
</evidence>
<evidence type="ECO:0000256" key="8">
    <source>
        <dbReference type="SAM" id="Phobius"/>
    </source>
</evidence>
<dbReference type="InterPro" id="IPR006634">
    <property type="entry name" value="TLC-dom"/>
</dbReference>
<accession>A0A0B7NWY1</accession>
<sequence length="369" mass="42830">MDQKTKVAPTLDQKRPLPSTPILCSIKNTLLRYEAELSGSVVLSVVVYHLLGNPLASQFLHVSHQVGQNEYDKGFEDAYFVFFWTIMFTFLRAAFIKYIYLPLSSYFNIGVASKRQRVAEQSYILAYYVAFGSAGLYIMYNSPHWFNTSQFWIDYPHVLISSDMKKYYLMQLAFWIQQIYGLHIEKRRKDHVAMLSHHIITIILVGTSYIANLTRVGNAVLCCMDLCDIFLSLAKILKYLGFTNVCNIAFGLFAISWPITRHIFFSIVTWSVAVEPARYFDMEWEPSQGKYFTAKTQRGFVALLLALNLIMFYWFLMIVKVIARLFTGNEIDDTRSDDEDESDVDSDEFQRNSEVRPDQEKKRSPHNKK</sequence>
<dbReference type="PIRSF" id="PIRSF005225">
    <property type="entry name" value="LAG1_LAC1"/>
    <property type="match status" value="1"/>
</dbReference>
<protein>
    <recommendedName>
        <fullName evidence="9">TLC domain-containing protein</fullName>
    </recommendedName>
</protein>
<dbReference type="PROSITE" id="PS50922">
    <property type="entry name" value="TLC"/>
    <property type="match status" value="1"/>
</dbReference>
<feature type="transmembrane region" description="Helical" evidence="8">
    <location>
        <begin position="236"/>
        <end position="255"/>
    </location>
</feature>
<keyword evidence="5 6" id="KW-0472">Membrane</keyword>
<evidence type="ECO:0000313" key="10">
    <source>
        <dbReference type="EMBL" id="CEP20160.1"/>
    </source>
</evidence>
<dbReference type="AlphaFoldDB" id="A0A0B7NWY1"/>
<gene>
    <name evidence="10" type="primary">PARPA_14481.1 scaffold 50540</name>
</gene>
<dbReference type="SMART" id="SM00724">
    <property type="entry name" value="TLC"/>
    <property type="match status" value="1"/>
</dbReference>
<evidence type="ECO:0000313" key="11">
    <source>
        <dbReference type="Proteomes" id="UP000054107"/>
    </source>
</evidence>
<comment type="subcellular location">
    <subcellularLocation>
        <location evidence="1">Membrane</location>
        <topology evidence="1">Multi-pass membrane protein</topology>
    </subcellularLocation>
</comment>
<evidence type="ECO:0000256" key="2">
    <source>
        <dbReference type="ARBA" id="ARBA00009808"/>
    </source>
</evidence>
<keyword evidence="4 8" id="KW-1133">Transmembrane helix</keyword>
<dbReference type="InterPro" id="IPR016439">
    <property type="entry name" value="Lag1/Lac1-like"/>
</dbReference>
<dbReference type="PANTHER" id="PTHR12560">
    <property type="entry name" value="LONGEVITY ASSURANCE FACTOR 1 LAG1"/>
    <property type="match status" value="1"/>
</dbReference>
<comment type="similarity">
    <text evidence="2">Belongs to the sphingosine N-acyltransferase family.</text>
</comment>
<evidence type="ECO:0000256" key="1">
    <source>
        <dbReference type="ARBA" id="ARBA00004141"/>
    </source>
</evidence>
<evidence type="ECO:0000256" key="6">
    <source>
        <dbReference type="PROSITE-ProRule" id="PRU00205"/>
    </source>
</evidence>
<feature type="compositionally biased region" description="Basic and acidic residues" evidence="7">
    <location>
        <begin position="348"/>
        <end position="362"/>
    </location>
</feature>
<reference evidence="10 11" key="1">
    <citation type="submission" date="2014-09" db="EMBL/GenBank/DDBJ databases">
        <authorList>
            <person name="Ellenberger Sabrina"/>
        </authorList>
    </citation>
    <scope>NUCLEOTIDE SEQUENCE [LARGE SCALE GENOMIC DNA]</scope>
    <source>
        <strain evidence="10 11">CBS 412.66</strain>
    </source>
</reference>
<proteinExistence type="inferred from homology"/>
<dbReference type="Pfam" id="PF03798">
    <property type="entry name" value="TRAM_LAG1_CLN8"/>
    <property type="match status" value="1"/>
</dbReference>
<evidence type="ECO:0000259" key="9">
    <source>
        <dbReference type="PROSITE" id="PS50922"/>
    </source>
</evidence>
<feature type="transmembrane region" description="Helical" evidence="8">
    <location>
        <begin position="191"/>
        <end position="211"/>
    </location>
</feature>
<feature type="region of interest" description="Disordered" evidence="7">
    <location>
        <begin position="332"/>
        <end position="369"/>
    </location>
</feature>
<name>A0A0B7NWY1_9FUNG</name>
<evidence type="ECO:0000256" key="3">
    <source>
        <dbReference type="ARBA" id="ARBA00022692"/>
    </source>
</evidence>